<dbReference type="InterPro" id="IPR011066">
    <property type="entry name" value="MscS_channel_C_sf"/>
</dbReference>
<keyword evidence="5 7" id="KW-1133">Transmembrane helix</keyword>
<dbReference type="InterPro" id="IPR023408">
    <property type="entry name" value="MscS_beta-dom_sf"/>
</dbReference>
<organism evidence="10 11">
    <name type="scientific">Legionella norrlandica</name>
    <dbReference type="NCBI Taxonomy" id="1498499"/>
    <lineage>
        <taxon>Bacteria</taxon>
        <taxon>Pseudomonadati</taxon>
        <taxon>Pseudomonadota</taxon>
        <taxon>Gammaproteobacteria</taxon>
        <taxon>Legionellales</taxon>
        <taxon>Legionellaceae</taxon>
        <taxon>Legionella</taxon>
    </lineage>
</organism>
<evidence type="ECO:0000259" key="9">
    <source>
        <dbReference type="PROSITE" id="PS50914"/>
    </source>
</evidence>
<gene>
    <name evidence="10" type="ORF">EP47_01540</name>
</gene>
<dbReference type="GO" id="GO:0008381">
    <property type="term" value="F:mechanosensitive monoatomic ion channel activity"/>
    <property type="evidence" value="ECO:0007669"/>
    <property type="project" value="InterPro"/>
</dbReference>
<keyword evidence="6 7" id="KW-0472">Membrane</keyword>
<evidence type="ECO:0000256" key="7">
    <source>
        <dbReference type="RuleBase" id="RU369025"/>
    </source>
</evidence>
<feature type="domain" description="BON" evidence="9">
    <location>
        <begin position="68"/>
        <end position="134"/>
    </location>
</feature>
<evidence type="ECO:0000256" key="6">
    <source>
        <dbReference type="ARBA" id="ARBA00023136"/>
    </source>
</evidence>
<dbReference type="SUPFAM" id="SSF82861">
    <property type="entry name" value="Mechanosensitive channel protein MscS (YggB), transmembrane region"/>
    <property type="match status" value="1"/>
</dbReference>
<feature type="transmembrane region" description="Helical" evidence="7">
    <location>
        <begin position="158"/>
        <end position="178"/>
    </location>
</feature>
<dbReference type="SUPFAM" id="SSF82689">
    <property type="entry name" value="Mechanosensitive channel protein MscS (YggB), C-terminal domain"/>
    <property type="match status" value="1"/>
</dbReference>
<evidence type="ECO:0000256" key="2">
    <source>
        <dbReference type="ARBA" id="ARBA00008017"/>
    </source>
</evidence>
<reference evidence="10 11" key="1">
    <citation type="submission" date="2014-05" db="EMBL/GenBank/DDBJ databases">
        <authorList>
            <person name="Rizzardi K."/>
            <person name="Winiecka-Krusnell J."/>
            <person name="Ramliden M."/>
            <person name="Alm E."/>
            <person name="Andersson S."/>
            <person name="Byfors S."/>
        </authorList>
    </citation>
    <scope>NUCLEOTIDE SEQUENCE [LARGE SCALE GENOMIC DNA]</scope>
    <source>
        <strain evidence="10 11">LEGN</strain>
    </source>
</reference>
<sequence>MTKGKCLHTWLTRWLFIFTLSVPALYCPLGLGQESPKSIPKANGDYKIIQSQTLPDPVDKIVVKPEANDDEIGKRIEGILVTTPWFIAPSVQVKNGVVFLKGKTKHTEHKKWAENLASHTQDVVAVVNQIEVINPAIWSFQQITKGLLEQWQRMLRGLPFFIFALIVLFISWLIARFASRSTRNSLQYRKVHPLLTDVISRGVTLLCLLFGAYIILQVLGLTTFALTVLGGTGIIGIILGISLRDITENLLASILLSMQKPFHKNDLVEISELDGKGITGYVQGLTIRATVLMTQEGHQIQIPNSTVYKSNIRNFSSNPNRREDFIIGITYEDAISKAQEVALKLLERHPAVLKDPEPWVLVENLTADAVNMRVYFWMDGSKYHWRKVRSSVIRLVKRALQDAGIEISWPGKGIEISFLEDIPVRLLQRKPKAKKEEITHESGKFATHAEGELSSEAAEIEEQNRLSRPIEKEKNLLR</sequence>
<protein>
    <recommendedName>
        <fullName evidence="7">Small-conductance mechanosensitive channel</fullName>
    </recommendedName>
</protein>
<dbReference type="EMBL" id="JNCF01000092">
    <property type="protein sequence ID" value="KGP62222.1"/>
    <property type="molecule type" value="Genomic_DNA"/>
</dbReference>
<dbReference type="SUPFAM" id="SSF50182">
    <property type="entry name" value="Sm-like ribonucleoproteins"/>
    <property type="match status" value="1"/>
</dbReference>
<keyword evidence="3" id="KW-1003">Cell membrane</keyword>
<dbReference type="InterPro" id="IPR010920">
    <property type="entry name" value="LSM_dom_sf"/>
</dbReference>
<dbReference type="PROSITE" id="PS50914">
    <property type="entry name" value="BON"/>
    <property type="match status" value="1"/>
</dbReference>
<dbReference type="PANTHER" id="PTHR30221">
    <property type="entry name" value="SMALL-CONDUCTANCE MECHANOSENSITIVE CHANNEL"/>
    <property type="match status" value="1"/>
</dbReference>
<keyword evidence="7" id="KW-0407">Ion channel</keyword>
<keyword evidence="7" id="KW-0997">Cell inner membrane</keyword>
<dbReference type="GO" id="GO:0005886">
    <property type="term" value="C:plasma membrane"/>
    <property type="evidence" value="ECO:0007669"/>
    <property type="project" value="UniProtKB-SubCell"/>
</dbReference>
<evidence type="ECO:0000256" key="1">
    <source>
        <dbReference type="ARBA" id="ARBA00004651"/>
    </source>
</evidence>
<evidence type="ECO:0000256" key="5">
    <source>
        <dbReference type="ARBA" id="ARBA00022989"/>
    </source>
</evidence>
<evidence type="ECO:0000256" key="4">
    <source>
        <dbReference type="ARBA" id="ARBA00022692"/>
    </source>
</evidence>
<feature type="transmembrane region" description="Helical" evidence="7">
    <location>
        <begin position="223"/>
        <end position="243"/>
    </location>
</feature>
<dbReference type="AlphaFoldDB" id="A0A0A2SNA2"/>
<name>A0A0A2SNA2_9GAMM</name>
<keyword evidence="7" id="KW-0813">Transport</keyword>
<dbReference type="Pfam" id="PF05552">
    <property type="entry name" value="MS_channel_1st_1"/>
    <property type="match status" value="1"/>
</dbReference>
<feature type="compositionally biased region" description="Basic and acidic residues" evidence="8">
    <location>
        <begin position="434"/>
        <end position="451"/>
    </location>
</feature>
<dbReference type="Gene3D" id="3.30.1340.30">
    <property type="match status" value="1"/>
</dbReference>
<feature type="transmembrane region" description="Helical" evidence="7">
    <location>
        <begin position="198"/>
        <end position="216"/>
    </location>
</feature>
<dbReference type="RefSeq" id="WP_081964934.1">
    <property type="nucleotide sequence ID" value="NZ_JNCF01000092.1"/>
</dbReference>
<keyword evidence="4 7" id="KW-0812">Transmembrane</keyword>
<feature type="region of interest" description="Disordered" evidence="8">
    <location>
        <begin position="433"/>
        <end position="478"/>
    </location>
</feature>
<dbReference type="InterPro" id="IPR008910">
    <property type="entry name" value="MSC_TM_helix"/>
</dbReference>
<dbReference type="Gene3D" id="3.30.70.100">
    <property type="match status" value="1"/>
</dbReference>
<evidence type="ECO:0000256" key="3">
    <source>
        <dbReference type="ARBA" id="ARBA00022475"/>
    </source>
</evidence>
<dbReference type="InterPro" id="IPR049278">
    <property type="entry name" value="MS_channel_C"/>
</dbReference>
<dbReference type="PANTHER" id="PTHR30221:SF1">
    <property type="entry name" value="SMALL-CONDUCTANCE MECHANOSENSITIVE CHANNEL"/>
    <property type="match status" value="1"/>
</dbReference>
<feature type="transmembrane region" description="Helical" evidence="7">
    <location>
        <begin position="12"/>
        <end position="31"/>
    </location>
</feature>
<dbReference type="InterPro" id="IPR007055">
    <property type="entry name" value="BON_dom"/>
</dbReference>
<comment type="caution">
    <text evidence="10">The sequence shown here is derived from an EMBL/GenBank/DDBJ whole genome shotgun (WGS) entry which is preliminary data.</text>
</comment>
<dbReference type="Gene3D" id="2.30.30.60">
    <property type="match status" value="1"/>
</dbReference>
<dbReference type="InterPro" id="IPR011014">
    <property type="entry name" value="MscS_channel_TM-2"/>
</dbReference>
<dbReference type="Pfam" id="PF21082">
    <property type="entry name" value="MS_channel_3rd"/>
    <property type="match status" value="1"/>
</dbReference>
<dbReference type="Pfam" id="PF00924">
    <property type="entry name" value="MS_channel_2nd"/>
    <property type="match status" value="1"/>
</dbReference>
<accession>A0A0A2SNA2</accession>
<dbReference type="OrthoDB" id="9793781at2"/>
<dbReference type="InterPro" id="IPR045275">
    <property type="entry name" value="MscS_archaea/bacteria_type"/>
</dbReference>
<dbReference type="Proteomes" id="UP000054422">
    <property type="component" value="Unassembled WGS sequence"/>
</dbReference>
<dbReference type="Gene3D" id="1.10.287.1260">
    <property type="match status" value="1"/>
</dbReference>
<dbReference type="STRING" id="1498499.EP47_01540"/>
<dbReference type="InterPro" id="IPR006685">
    <property type="entry name" value="MscS_channel_2nd"/>
</dbReference>
<evidence type="ECO:0000313" key="11">
    <source>
        <dbReference type="Proteomes" id="UP000054422"/>
    </source>
</evidence>
<proteinExistence type="inferred from homology"/>
<keyword evidence="7" id="KW-0406">Ion transport</keyword>
<evidence type="ECO:0000256" key="8">
    <source>
        <dbReference type="SAM" id="MobiDB-lite"/>
    </source>
</evidence>
<comment type="subcellular location">
    <subcellularLocation>
        <location evidence="7">Cell inner membrane</location>
        <topology evidence="7">Multi-pass membrane protein</topology>
    </subcellularLocation>
    <subcellularLocation>
        <location evidence="1">Cell membrane</location>
        <topology evidence="1">Multi-pass membrane protein</topology>
    </subcellularLocation>
</comment>
<comment type="function">
    <text evidence="7">Mechanosensitive channel that participates in the regulation of osmotic pressure changes within the cell, opening in response to stretch forces in the membrane lipid bilayer, without the need for other proteins. Contributes to normal resistance to hypoosmotic shock. Forms an ion channel of 1.0 nanosiemens conductance with a slight preference for anions.</text>
</comment>
<feature type="compositionally biased region" description="Basic and acidic residues" evidence="8">
    <location>
        <begin position="462"/>
        <end position="478"/>
    </location>
</feature>
<keyword evidence="11" id="KW-1185">Reference proteome</keyword>
<evidence type="ECO:0000313" key="10">
    <source>
        <dbReference type="EMBL" id="KGP62222.1"/>
    </source>
</evidence>
<comment type="subunit">
    <text evidence="7">Homoheptamer.</text>
</comment>
<comment type="similarity">
    <text evidence="2 7">Belongs to the MscS (TC 1.A.23) family.</text>
</comment>
<dbReference type="Pfam" id="PF04972">
    <property type="entry name" value="BON"/>
    <property type="match status" value="1"/>
</dbReference>